<dbReference type="AlphaFoldDB" id="A0A0F8Y9M2"/>
<evidence type="ECO:0000313" key="1">
    <source>
        <dbReference type="EMBL" id="KKK78088.1"/>
    </source>
</evidence>
<proteinExistence type="predicted"/>
<comment type="caution">
    <text evidence="1">The sequence shown here is derived from an EMBL/GenBank/DDBJ whole genome shotgun (WGS) entry which is preliminary data.</text>
</comment>
<protein>
    <submittedName>
        <fullName evidence="1">Uncharacterized protein</fullName>
    </submittedName>
</protein>
<organism evidence="1">
    <name type="scientific">marine sediment metagenome</name>
    <dbReference type="NCBI Taxonomy" id="412755"/>
    <lineage>
        <taxon>unclassified sequences</taxon>
        <taxon>metagenomes</taxon>
        <taxon>ecological metagenomes</taxon>
    </lineage>
</organism>
<name>A0A0F8Y9M2_9ZZZZ</name>
<feature type="non-terminal residue" evidence="1">
    <location>
        <position position="1"/>
    </location>
</feature>
<reference evidence="1" key="1">
    <citation type="journal article" date="2015" name="Nature">
        <title>Complex archaea that bridge the gap between prokaryotes and eukaryotes.</title>
        <authorList>
            <person name="Spang A."/>
            <person name="Saw J.H."/>
            <person name="Jorgensen S.L."/>
            <person name="Zaremba-Niedzwiedzka K."/>
            <person name="Martijn J."/>
            <person name="Lind A.E."/>
            <person name="van Eijk R."/>
            <person name="Schleper C."/>
            <person name="Guy L."/>
            <person name="Ettema T.J."/>
        </authorList>
    </citation>
    <scope>NUCLEOTIDE SEQUENCE</scope>
</reference>
<sequence>IALYGGRIVLAGNPAYPFQWYMARQNNPYDFAYFANDPQAPVAGGNADAGELGDVVTALIPYKDDYLVFGCANTIWVMRGDPAAGGSLDEVSLTTGIFGPMSHCWDDKDNLYFFGTAGIYRIPPGLGPPENLTAGLLPNIIADLGVDPSTHRIVMAYDRRRIGILIAITTLATGSNVNYWFDLKTQGFFPETYPEVGGVYAAFYYEARDSDYRRLLLGGRDAYIRYFKDSAEDDDIGGSSDAAISSYVTFGPIQLAQDADSEGKIISLTVVTGTDTDGLSYDIHVADSAQETIDQVVAGSTPFLTGTVQVDNRVARIRIKCRGIYALVKLYNSTMSQTWAIEKIVAQVTEGGRL</sequence>
<gene>
    <name evidence="1" type="ORF">LCGC14_2847060</name>
</gene>
<dbReference type="EMBL" id="LAZR01054655">
    <property type="protein sequence ID" value="KKK78088.1"/>
    <property type="molecule type" value="Genomic_DNA"/>
</dbReference>
<accession>A0A0F8Y9M2</accession>